<reference evidence="5" key="1">
    <citation type="submission" date="2021-06" db="EMBL/GenBank/DDBJ databases">
        <authorList>
            <consortium name="Wellcome Sanger Institute Data Sharing"/>
        </authorList>
    </citation>
    <scope>NUCLEOTIDE SEQUENCE [LARGE SCALE GENOMIC DNA]</scope>
</reference>
<dbReference type="GO" id="GO:0008146">
    <property type="term" value="F:sulfotransferase activity"/>
    <property type="evidence" value="ECO:0007669"/>
    <property type="project" value="InterPro"/>
</dbReference>
<sequence>MAVKAFLEEMQGTIEKAKNAKPEDLVSVYKGIKYPSFLCMQETFEALPSFEARRDDIMLVAYPKCGFNWMINVMKKIISIDGEAFKPDEDIPRIGLIEFLKPDKLQMLDKIRSPRLLGTHFHPNNIPKSFFDIKTKMLVVFRNPKDTAVSYYHFCQNNPVLVTYESWDAFFSEFIRGDVPWGCYFDHAVEWNKRMDDENVLIVTYEDLKENLQNGIEKISKFFNYTLTEEQIQSITEACTFKTMKEESINTHGQFGQVIFRKGDVGDWKNLFTEEQSKEVDAKFEQYLAGTKLGAMLKYNLYCK</sequence>
<dbReference type="Proteomes" id="UP000694620">
    <property type="component" value="Chromosome 3"/>
</dbReference>
<dbReference type="SUPFAM" id="SSF52540">
    <property type="entry name" value="P-loop containing nucleoside triphosphate hydrolases"/>
    <property type="match status" value="1"/>
</dbReference>
<evidence type="ECO:0000313" key="5">
    <source>
        <dbReference type="Ensembl" id="ENSECRP00000001047.1"/>
    </source>
</evidence>
<accession>A0A8C4RDN6</accession>
<organism evidence="5 6">
    <name type="scientific">Erpetoichthys calabaricus</name>
    <name type="common">Rope fish</name>
    <name type="synonym">Calamoichthys calabaricus</name>
    <dbReference type="NCBI Taxonomy" id="27687"/>
    <lineage>
        <taxon>Eukaryota</taxon>
        <taxon>Metazoa</taxon>
        <taxon>Chordata</taxon>
        <taxon>Craniata</taxon>
        <taxon>Vertebrata</taxon>
        <taxon>Euteleostomi</taxon>
        <taxon>Actinopterygii</taxon>
        <taxon>Polypteriformes</taxon>
        <taxon>Polypteridae</taxon>
        <taxon>Erpetoichthys</taxon>
    </lineage>
</organism>
<dbReference type="InterPro" id="IPR027417">
    <property type="entry name" value="P-loop_NTPase"/>
</dbReference>
<keyword evidence="2 3" id="KW-0808">Transferase</keyword>
<comment type="similarity">
    <text evidence="1 3">Belongs to the sulfotransferase 1 family.</text>
</comment>
<reference evidence="5" key="2">
    <citation type="submission" date="2025-08" db="UniProtKB">
        <authorList>
            <consortium name="Ensembl"/>
        </authorList>
    </citation>
    <scope>IDENTIFICATION</scope>
</reference>
<evidence type="ECO:0000259" key="4">
    <source>
        <dbReference type="Pfam" id="PF00685"/>
    </source>
</evidence>
<dbReference type="GeneTree" id="ENSGT00940000159084"/>
<dbReference type="PANTHER" id="PTHR11783">
    <property type="entry name" value="SULFOTRANSFERASE SULT"/>
    <property type="match status" value="1"/>
</dbReference>
<dbReference type="Gene3D" id="3.40.50.300">
    <property type="entry name" value="P-loop containing nucleotide triphosphate hydrolases"/>
    <property type="match status" value="1"/>
</dbReference>
<dbReference type="AlphaFoldDB" id="A0A8C4RDN6"/>
<proteinExistence type="inferred from homology"/>
<dbReference type="Pfam" id="PF00685">
    <property type="entry name" value="Sulfotransfer_1"/>
    <property type="match status" value="1"/>
</dbReference>
<gene>
    <name evidence="5" type="primary">LOC127525807</name>
</gene>
<keyword evidence="6" id="KW-1185">Reference proteome</keyword>
<dbReference type="Ensembl" id="ENSECRT00000001069.1">
    <property type="protein sequence ID" value="ENSECRP00000001047.1"/>
    <property type="gene ID" value="ENSECRG00000000655.1"/>
</dbReference>
<reference evidence="5" key="3">
    <citation type="submission" date="2025-09" db="UniProtKB">
        <authorList>
            <consortium name="Ensembl"/>
        </authorList>
    </citation>
    <scope>IDENTIFICATION</scope>
</reference>
<protein>
    <recommendedName>
        <fullName evidence="3">Sulfotransferase</fullName>
        <ecNumber evidence="3">2.8.2.-</ecNumber>
    </recommendedName>
</protein>
<dbReference type="EC" id="2.8.2.-" evidence="3"/>
<dbReference type="InterPro" id="IPR000863">
    <property type="entry name" value="Sulfotransferase_dom"/>
</dbReference>
<name>A0A8C4RDN6_ERPCA</name>
<evidence type="ECO:0000313" key="6">
    <source>
        <dbReference type="Proteomes" id="UP000694620"/>
    </source>
</evidence>
<evidence type="ECO:0000256" key="2">
    <source>
        <dbReference type="ARBA" id="ARBA00022679"/>
    </source>
</evidence>
<evidence type="ECO:0000256" key="1">
    <source>
        <dbReference type="ARBA" id="ARBA00005771"/>
    </source>
</evidence>
<feature type="domain" description="Sulfotransferase" evidence="4">
    <location>
        <begin position="55"/>
        <end position="291"/>
    </location>
</feature>
<evidence type="ECO:0000256" key="3">
    <source>
        <dbReference type="RuleBase" id="RU361155"/>
    </source>
</evidence>